<keyword evidence="2" id="KW-1185">Reference proteome</keyword>
<dbReference type="Pfam" id="PF20219">
    <property type="entry name" value="DUF6579"/>
    <property type="match status" value="1"/>
</dbReference>
<dbReference type="EMBL" id="JAGPUO010000011">
    <property type="protein sequence ID" value="KAG5659600.1"/>
    <property type="molecule type" value="Genomic_DNA"/>
</dbReference>
<accession>A0A9P7H205</accession>
<proteinExistence type="predicted"/>
<evidence type="ECO:0000313" key="1">
    <source>
        <dbReference type="EMBL" id="KAG5659600.1"/>
    </source>
</evidence>
<protein>
    <submittedName>
        <fullName evidence="1">Uncharacterized protein</fullName>
    </submittedName>
</protein>
<gene>
    <name evidence="1" type="ORF">KAF25_002159</name>
</gene>
<organism evidence="1 2">
    <name type="scientific">Fusarium avenaceum</name>
    <dbReference type="NCBI Taxonomy" id="40199"/>
    <lineage>
        <taxon>Eukaryota</taxon>
        <taxon>Fungi</taxon>
        <taxon>Dikarya</taxon>
        <taxon>Ascomycota</taxon>
        <taxon>Pezizomycotina</taxon>
        <taxon>Sordariomycetes</taxon>
        <taxon>Hypocreomycetidae</taxon>
        <taxon>Hypocreales</taxon>
        <taxon>Nectriaceae</taxon>
        <taxon>Fusarium</taxon>
        <taxon>Fusarium tricinctum species complex</taxon>
    </lineage>
</organism>
<comment type="caution">
    <text evidence="1">The sequence shown here is derived from an EMBL/GenBank/DDBJ whole genome shotgun (WGS) entry which is preliminary data.</text>
</comment>
<reference evidence="1" key="1">
    <citation type="submission" date="2021-04" db="EMBL/GenBank/DDBJ databases">
        <title>Draft genome of Fusarium avenaceum strain F156N33, isolated from an atmospheric sample in Virginia.</title>
        <authorList>
            <person name="Yang S."/>
            <person name="Vinatzer B.A."/>
            <person name="Coleman J."/>
        </authorList>
    </citation>
    <scope>NUCLEOTIDE SEQUENCE</scope>
    <source>
        <strain evidence="1">F156N33</strain>
    </source>
</reference>
<dbReference type="InterPro" id="IPR046486">
    <property type="entry name" value="DUF6579"/>
</dbReference>
<dbReference type="Proteomes" id="UP000782241">
    <property type="component" value="Unassembled WGS sequence"/>
</dbReference>
<sequence>MCVSDGSASGWRFDNPSFFLMTLGDPASFTSIQTLLFYVARLDWKYPLALLLVDEETTHCLAWRGAEMSLATAIRIIRTLPADKVYKLLKEGGPAALTLLQLWNQRGEGKAARQQELTLQDISDALPKLLSSIQSREIRVVPNAFNAAPTFLTYFEAAALGSIPLVLLDLSSAIKRVGASLDAIRSELEISNVARVQGWNQGGFGGYIHRFVQNEMSTVNGIQDDQHHFFYVWHPDSDWYPAFEERQTQHPLGPAFGGYDHDLATICVRMRADREALIETTDYGRTAMLHLVIPAYYPLVIDRPVAFADELLPLTITGSRHRGTDLVWFALRQDTDEVRLLLNFVSVLPNDCSMAGAAYNVCAVSTSACAISGIASAAFPPLGVLFLPLYFSAAASAAMSFAGSIYEDATREATQILGDPIFLL</sequence>
<dbReference type="AlphaFoldDB" id="A0A9P7H205"/>
<evidence type="ECO:0000313" key="2">
    <source>
        <dbReference type="Proteomes" id="UP000782241"/>
    </source>
</evidence>
<name>A0A9P7H205_9HYPO</name>